<gene>
    <name evidence="1" type="ORF">DCAF_LOCUS25016</name>
</gene>
<dbReference type="Proteomes" id="UP001314170">
    <property type="component" value="Unassembled WGS sequence"/>
</dbReference>
<name>A0AAV1SMJ5_9ROSI</name>
<dbReference type="PANTHER" id="PTHR32278">
    <property type="entry name" value="F-BOX DOMAIN-CONTAINING PROTEIN"/>
    <property type="match status" value="1"/>
</dbReference>
<accession>A0AAV1SMJ5</accession>
<evidence type="ECO:0000313" key="1">
    <source>
        <dbReference type="EMBL" id="CAK7354000.1"/>
    </source>
</evidence>
<dbReference type="Pfam" id="PF14299">
    <property type="entry name" value="PP2"/>
    <property type="match status" value="1"/>
</dbReference>
<reference evidence="1 2" key="1">
    <citation type="submission" date="2024-01" db="EMBL/GenBank/DDBJ databases">
        <authorList>
            <person name="Waweru B."/>
        </authorList>
    </citation>
    <scope>NUCLEOTIDE SEQUENCE [LARGE SCALE GENOMIC DNA]</scope>
</reference>
<evidence type="ECO:0000313" key="2">
    <source>
        <dbReference type="Proteomes" id="UP001314170"/>
    </source>
</evidence>
<protein>
    <submittedName>
        <fullName evidence="1">Uncharacterized protein</fullName>
    </submittedName>
</protein>
<dbReference type="PANTHER" id="PTHR32278:SF143">
    <property type="entry name" value="F-BOX PROTEIN PP2-B1"/>
    <property type="match status" value="1"/>
</dbReference>
<sequence length="297" mass="34190">MFKSAAVSDVAWKRFLPSDLESILSTCPNCSLLLASASSKKELYFSLCENPVLVDDGRKSFSLEEKTGKKCYMLSARTLSITWADTPQYWAWNSNPTSRFPEVAELLWVCWLEIRGKINTSMLSPATLYTTYLVFKLPIDYHHGLDDQPVLVSMKMDGEESCARTVSWNVEGRLGRQSRNARRRRRPTRRSYGHYPKERGDGWLEIELGDVFTKEGKDGELEIRVFDGSGHWKNGLIVEGIEIRPKQGNQMSNCFHILVKEELPQAVKDAQDGLLLKLRVYHKWPIQWYKFPTMTLM</sequence>
<keyword evidence="2" id="KW-1185">Reference proteome</keyword>
<dbReference type="InterPro" id="IPR025886">
    <property type="entry name" value="PP2-like"/>
</dbReference>
<proteinExistence type="predicted"/>
<organism evidence="1 2">
    <name type="scientific">Dovyalis caffra</name>
    <dbReference type="NCBI Taxonomy" id="77055"/>
    <lineage>
        <taxon>Eukaryota</taxon>
        <taxon>Viridiplantae</taxon>
        <taxon>Streptophyta</taxon>
        <taxon>Embryophyta</taxon>
        <taxon>Tracheophyta</taxon>
        <taxon>Spermatophyta</taxon>
        <taxon>Magnoliopsida</taxon>
        <taxon>eudicotyledons</taxon>
        <taxon>Gunneridae</taxon>
        <taxon>Pentapetalae</taxon>
        <taxon>rosids</taxon>
        <taxon>fabids</taxon>
        <taxon>Malpighiales</taxon>
        <taxon>Salicaceae</taxon>
        <taxon>Flacourtieae</taxon>
        <taxon>Dovyalis</taxon>
    </lineage>
</organism>
<dbReference type="AlphaFoldDB" id="A0AAV1SMJ5"/>
<dbReference type="EMBL" id="CAWUPB010001194">
    <property type="protein sequence ID" value="CAK7354000.1"/>
    <property type="molecule type" value="Genomic_DNA"/>
</dbReference>
<comment type="caution">
    <text evidence="1">The sequence shown here is derived from an EMBL/GenBank/DDBJ whole genome shotgun (WGS) entry which is preliminary data.</text>
</comment>